<dbReference type="EMBL" id="QKWP01002296">
    <property type="protein sequence ID" value="RIB03919.1"/>
    <property type="molecule type" value="Genomic_DNA"/>
</dbReference>
<keyword evidence="2" id="KW-0812">Transmembrane</keyword>
<proteinExistence type="inferred from homology"/>
<keyword evidence="4" id="KW-1185">Reference proteome</keyword>
<comment type="similarity">
    <text evidence="1">Belongs to the glycosyltransferase 32 family.</text>
</comment>
<comment type="caution">
    <text evidence="3">The sequence shown here is derived from an EMBL/GenBank/DDBJ whole genome shotgun (WGS) entry which is preliminary data.</text>
</comment>
<dbReference type="SUPFAM" id="SSF53448">
    <property type="entry name" value="Nucleotide-diphospho-sugar transferases"/>
    <property type="match status" value="1"/>
</dbReference>
<dbReference type="STRING" id="44941.A0A397U593"/>
<evidence type="ECO:0000313" key="4">
    <source>
        <dbReference type="Proteomes" id="UP000266673"/>
    </source>
</evidence>
<dbReference type="Pfam" id="PF04488">
    <property type="entry name" value="Gly_transf_sug"/>
    <property type="match status" value="1"/>
</dbReference>
<evidence type="ECO:0008006" key="5">
    <source>
        <dbReference type="Google" id="ProtNLM"/>
    </source>
</evidence>
<dbReference type="AlphaFoldDB" id="A0A397U593"/>
<name>A0A397U593_9GLOM</name>
<accession>A0A397U593</accession>
<reference evidence="3 4" key="1">
    <citation type="submission" date="2018-06" db="EMBL/GenBank/DDBJ databases">
        <title>Comparative genomics reveals the genomic features of Rhizophagus irregularis, R. cerebriforme, R. diaphanum and Gigaspora rosea, and their symbiotic lifestyle signature.</title>
        <authorList>
            <person name="Morin E."/>
            <person name="San Clemente H."/>
            <person name="Chen E.C.H."/>
            <person name="De La Providencia I."/>
            <person name="Hainaut M."/>
            <person name="Kuo A."/>
            <person name="Kohler A."/>
            <person name="Murat C."/>
            <person name="Tang N."/>
            <person name="Roy S."/>
            <person name="Loubradou J."/>
            <person name="Henrissat B."/>
            <person name="Grigoriev I.V."/>
            <person name="Corradi N."/>
            <person name="Roux C."/>
            <person name="Martin F.M."/>
        </authorList>
    </citation>
    <scope>NUCLEOTIDE SEQUENCE [LARGE SCALE GENOMIC DNA]</scope>
    <source>
        <strain evidence="3 4">DAOM 194757</strain>
    </source>
</reference>
<gene>
    <name evidence="3" type="ORF">C2G38_2149284</name>
</gene>
<dbReference type="Proteomes" id="UP000266673">
    <property type="component" value="Unassembled WGS sequence"/>
</dbReference>
<evidence type="ECO:0000313" key="3">
    <source>
        <dbReference type="EMBL" id="RIB03919.1"/>
    </source>
</evidence>
<dbReference type="InterPro" id="IPR029044">
    <property type="entry name" value="Nucleotide-diphossugar_trans"/>
</dbReference>
<dbReference type="InterPro" id="IPR007577">
    <property type="entry name" value="GlycoTrfase_DXD_sugar-bd_CS"/>
</dbReference>
<dbReference type="OrthoDB" id="409543at2759"/>
<evidence type="ECO:0000256" key="2">
    <source>
        <dbReference type="SAM" id="Phobius"/>
    </source>
</evidence>
<keyword evidence="2" id="KW-0472">Membrane</keyword>
<keyword evidence="2" id="KW-1133">Transmembrane helix</keyword>
<protein>
    <recommendedName>
        <fullName evidence="5">Glycosyltransferase Family 32 protein</fullName>
    </recommendedName>
</protein>
<dbReference type="Gene3D" id="3.90.550.20">
    <property type="match status" value="1"/>
</dbReference>
<sequence length="424" mass="51001">MALFFRDHSCSAAVILITLVQIFYIIYSYTFIPPEELSEIKEIRPIRHIALKHRPLDGYVVNLTLINKYCEPELFDTDYFDTYNIQDCLDYLDERESEYLVKNPDSRIKCSPDSVPMLFHVYWRGRINEKIAFMIKSFLYTQPLDCALLNVWLDQNQENDFSQNSYIQPLLKFSPNNFRLRRWNLTEQLNYDPIYEGWEEKINRQIPTVGYSDLVRFVLLYRYGGMYVDADVLFLRDMRPIYHLNQEFAYRWSFWLNYNTAILRLNAKSTTSRAVVESAMEHKMNFHPFQIKYYLVKKRIVVKPDLDKHLYMMPTTLFDPLWLKVDLQLSNQVIKPNINDFYDAYKSSIVDNEFPDEKEATTSMRNKKEFFRGAFTYHWHNQWESSITENSWFGVLQRGYDEFINGQSPNMYNEYINEFHEEIF</sequence>
<evidence type="ECO:0000256" key="1">
    <source>
        <dbReference type="ARBA" id="ARBA00009003"/>
    </source>
</evidence>
<feature type="transmembrane region" description="Helical" evidence="2">
    <location>
        <begin position="12"/>
        <end position="32"/>
    </location>
</feature>
<organism evidence="3 4">
    <name type="scientific">Gigaspora rosea</name>
    <dbReference type="NCBI Taxonomy" id="44941"/>
    <lineage>
        <taxon>Eukaryota</taxon>
        <taxon>Fungi</taxon>
        <taxon>Fungi incertae sedis</taxon>
        <taxon>Mucoromycota</taxon>
        <taxon>Glomeromycotina</taxon>
        <taxon>Glomeromycetes</taxon>
        <taxon>Diversisporales</taxon>
        <taxon>Gigasporaceae</taxon>
        <taxon>Gigaspora</taxon>
    </lineage>
</organism>